<evidence type="ECO:0000256" key="3">
    <source>
        <dbReference type="ARBA" id="ARBA00023004"/>
    </source>
</evidence>
<keyword evidence="1" id="KW-0001">2Fe-2S</keyword>
<sequence>MPYTPVNVSLTLTNQQYVALRTVNGTVVLPPGSSGRPDAGGLKGIIVVRQAGNSYLAFERNCPYRPFDACALVSVDRSGLFLRDSCCNSQFNLQGQVIGGPSPFPLRQYSTSLQGSQLNILN</sequence>
<proteinExistence type="predicted"/>
<comment type="caution">
    <text evidence="6">The sequence shown here is derived from an EMBL/GenBank/DDBJ whole genome shotgun (WGS) entry which is preliminary data.</text>
</comment>
<reference evidence="7" key="1">
    <citation type="journal article" date="2019" name="Int. J. Syst. Evol. Microbiol.">
        <title>The Global Catalogue of Microorganisms (GCM) 10K type strain sequencing project: providing services to taxonomists for standard genome sequencing and annotation.</title>
        <authorList>
            <consortium name="The Broad Institute Genomics Platform"/>
            <consortium name="The Broad Institute Genome Sequencing Center for Infectious Disease"/>
            <person name="Wu L."/>
            <person name="Ma J."/>
        </authorList>
    </citation>
    <scope>NUCLEOTIDE SEQUENCE [LARGE SCALE GENOMIC DNA]</scope>
    <source>
        <strain evidence="7">JCM 17923</strain>
    </source>
</reference>
<dbReference type="InterPro" id="IPR036922">
    <property type="entry name" value="Rieske_2Fe-2S_sf"/>
</dbReference>
<dbReference type="EMBL" id="BAABGZ010000028">
    <property type="protein sequence ID" value="GAA4358934.1"/>
    <property type="molecule type" value="Genomic_DNA"/>
</dbReference>
<keyword evidence="2" id="KW-0479">Metal-binding</keyword>
<gene>
    <name evidence="6" type="ORF">GCM10023185_25050</name>
</gene>
<keyword evidence="4" id="KW-0411">Iron-sulfur</keyword>
<evidence type="ECO:0000313" key="7">
    <source>
        <dbReference type="Proteomes" id="UP001501153"/>
    </source>
</evidence>
<dbReference type="PROSITE" id="PS51296">
    <property type="entry name" value="RIESKE"/>
    <property type="match status" value="1"/>
</dbReference>
<name>A0ABP8IHQ8_9BACT</name>
<evidence type="ECO:0000256" key="1">
    <source>
        <dbReference type="ARBA" id="ARBA00022714"/>
    </source>
</evidence>
<dbReference type="InterPro" id="IPR017941">
    <property type="entry name" value="Rieske_2Fe-2S"/>
</dbReference>
<protein>
    <recommendedName>
        <fullName evidence="5">Rieske domain-containing protein</fullName>
    </recommendedName>
</protein>
<evidence type="ECO:0000259" key="5">
    <source>
        <dbReference type="PROSITE" id="PS51296"/>
    </source>
</evidence>
<organism evidence="6 7">
    <name type="scientific">Hymenobacter saemangeumensis</name>
    <dbReference type="NCBI Taxonomy" id="1084522"/>
    <lineage>
        <taxon>Bacteria</taxon>
        <taxon>Pseudomonadati</taxon>
        <taxon>Bacteroidota</taxon>
        <taxon>Cytophagia</taxon>
        <taxon>Cytophagales</taxon>
        <taxon>Hymenobacteraceae</taxon>
        <taxon>Hymenobacter</taxon>
    </lineage>
</organism>
<accession>A0ABP8IHQ8</accession>
<evidence type="ECO:0000256" key="4">
    <source>
        <dbReference type="ARBA" id="ARBA00023014"/>
    </source>
</evidence>
<dbReference type="Proteomes" id="UP001501153">
    <property type="component" value="Unassembled WGS sequence"/>
</dbReference>
<feature type="domain" description="Rieske" evidence="5">
    <location>
        <begin position="21"/>
        <end position="120"/>
    </location>
</feature>
<evidence type="ECO:0000313" key="6">
    <source>
        <dbReference type="EMBL" id="GAA4358934.1"/>
    </source>
</evidence>
<keyword evidence="3" id="KW-0408">Iron</keyword>
<dbReference type="SUPFAM" id="SSF50022">
    <property type="entry name" value="ISP domain"/>
    <property type="match status" value="1"/>
</dbReference>
<evidence type="ECO:0000256" key="2">
    <source>
        <dbReference type="ARBA" id="ARBA00022723"/>
    </source>
</evidence>
<keyword evidence="7" id="KW-1185">Reference proteome</keyword>
<dbReference type="Gene3D" id="2.102.10.10">
    <property type="entry name" value="Rieske [2Fe-2S] iron-sulphur domain"/>
    <property type="match status" value="1"/>
</dbReference>